<accession>A0A1E7EPG0</accession>
<proteinExistence type="predicted"/>
<protein>
    <submittedName>
        <fullName evidence="2">Uncharacterized protein</fullName>
    </submittedName>
</protein>
<organism evidence="2 3">
    <name type="scientific">Fragilariopsis cylindrus CCMP1102</name>
    <dbReference type="NCBI Taxonomy" id="635003"/>
    <lineage>
        <taxon>Eukaryota</taxon>
        <taxon>Sar</taxon>
        <taxon>Stramenopiles</taxon>
        <taxon>Ochrophyta</taxon>
        <taxon>Bacillariophyta</taxon>
        <taxon>Bacillariophyceae</taxon>
        <taxon>Bacillariophycidae</taxon>
        <taxon>Bacillariales</taxon>
        <taxon>Bacillariaceae</taxon>
        <taxon>Fragilariopsis</taxon>
    </lineage>
</organism>
<sequence>MTLSNMKSSVTAGECEGDAYALNAGGEVVGDLVSPVGDMTMTFADSTTDTGVATVTVDMNTKTASGTPLWTAEGDDGGGTLSYCVRYGLFAGDNEVNFSETVVTLTITMVGGFEVPSFAVAEKDRTESSQEQAYTVDAALCVGTEGTGAGNAFLQGSLICVLVTPSSTDVEITEITDFTWTNNNPLGATTQVALPNTDGLTSYDAGTDTFSTILYAQFYESGIPVNGAGTASLGFTTGRRLGASGRVLQEVDAVQEFDIVADIVKSDDAPTALQTAGGATASFVVTIVGLVGAVLLA</sequence>
<dbReference type="InParanoid" id="A0A1E7EPG0"/>
<dbReference type="EMBL" id="KV784384">
    <property type="protein sequence ID" value="OEU07714.1"/>
    <property type="molecule type" value="Genomic_DNA"/>
</dbReference>
<keyword evidence="1" id="KW-0472">Membrane</keyword>
<feature type="transmembrane region" description="Helical" evidence="1">
    <location>
        <begin position="276"/>
        <end position="296"/>
    </location>
</feature>
<evidence type="ECO:0000313" key="3">
    <source>
        <dbReference type="Proteomes" id="UP000095751"/>
    </source>
</evidence>
<name>A0A1E7EPG0_9STRA</name>
<keyword evidence="1" id="KW-1133">Transmembrane helix</keyword>
<dbReference type="AlphaFoldDB" id="A0A1E7EPG0"/>
<evidence type="ECO:0000313" key="2">
    <source>
        <dbReference type="EMBL" id="OEU07714.1"/>
    </source>
</evidence>
<reference evidence="2 3" key="1">
    <citation type="submission" date="2016-09" db="EMBL/GenBank/DDBJ databases">
        <title>Extensive genetic diversity and differential bi-allelic expression allows diatom success in the polar Southern Ocean.</title>
        <authorList>
            <consortium name="DOE Joint Genome Institute"/>
            <person name="Mock T."/>
            <person name="Otillar R.P."/>
            <person name="Strauss J."/>
            <person name="Dupont C."/>
            <person name="Frickenhaus S."/>
            <person name="Maumus F."/>
            <person name="Mcmullan M."/>
            <person name="Sanges R."/>
            <person name="Schmutz J."/>
            <person name="Toseland A."/>
            <person name="Valas R."/>
            <person name="Veluchamy A."/>
            <person name="Ward B.J."/>
            <person name="Allen A."/>
            <person name="Barry K."/>
            <person name="Falciatore A."/>
            <person name="Ferrante M."/>
            <person name="Fortunato A.E."/>
            <person name="Gloeckner G."/>
            <person name="Gruber A."/>
            <person name="Hipkin R."/>
            <person name="Janech M."/>
            <person name="Kroth P."/>
            <person name="Leese F."/>
            <person name="Lindquist E."/>
            <person name="Lyon B.R."/>
            <person name="Martin J."/>
            <person name="Mayer C."/>
            <person name="Parker M."/>
            <person name="Quesneville H."/>
            <person name="Raymond J."/>
            <person name="Uhlig C."/>
            <person name="Valentin K.U."/>
            <person name="Worden A.Z."/>
            <person name="Armbrust E.V."/>
            <person name="Bowler C."/>
            <person name="Green B."/>
            <person name="Moulton V."/>
            <person name="Van Oosterhout C."/>
            <person name="Grigoriev I."/>
        </authorList>
    </citation>
    <scope>NUCLEOTIDE SEQUENCE [LARGE SCALE GENOMIC DNA]</scope>
    <source>
        <strain evidence="2 3">CCMP1102</strain>
    </source>
</reference>
<keyword evidence="3" id="KW-1185">Reference proteome</keyword>
<gene>
    <name evidence="2" type="ORF">FRACYDRAFT_271914</name>
</gene>
<dbReference type="KEGG" id="fcy:FRACYDRAFT_271914"/>
<dbReference type="Proteomes" id="UP000095751">
    <property type="component" value="Unassembled WGS sequence"/>
</dbReference>
<evidence type="ECO:0000256" key="1">
    <source>
        <dbReference type="SAM" id="Phobius"/>
    </source>
</evidence>
<keyword evidence="1" id="KW-0812">Transmembrane</keyword>